<dbReference type="EMBL" id="JYDO01000002">
    <property type="protein sequence ID" value="KRZ80598.1"/>
    <property type="molecule type" value="Genomic_DNA"/>
</dbReference>
<protein>
    <submittedName>
        <fullName evidence="2">Uncharacterized protein</fullName>
    </submittedName>
</protein>
<evidence type="ECO:0000256" key="1">
    <source>
        <dbReference type="SAM" id="MobiDB-lite"/>
    </source>
</evidence>
<comment type="caution">
    <text evidence="2">The sequence shown here is derived from an EMBL/GenBank/DDBJ whole genome shotgun (WGS) entry which is preliminary data.</text>
</comment>
<sequence>MSTRRRDRVSEKEPARSDGERTRADPEETNQRTPPGGSLHYCSHYNPILIQHLRQYLHRYAFMQGATKFVVIL</sequence>
<proteinExistence type="predicted"/>
<accession>A0A0V1N986</accession>
<evidence type="ECO:0000313" key="2">
    <source>
        <dbReference type="EMBL" id="KRZ80598.1"/>
    </source>
</evidence>
<feature type="compositionally biased region" description="Basic and acidic residues" evidence="1">
    <location>
        <begin position="8"/>
        <end position="30"/>
    </location>
</feature>
<dbReference type="Proteomes" id="UP000054843">
    <property type="component" value="Unassembled WGS sequence"/>
</dbReference>
<reference evidence="2 3" key="1">
    <citation type="submission" date="2015-01" db="EMBL/GenBank/DDBJ databases">
        <title>Evolution of Trichinella species and genotypes.</title>
        <authorList>
            <person name="Korhonen P.K."/>
            <person name="Edoardo P."/>
            <person name="Giuseppe L.R."/>
            <person name="Gasser R.B."/>
        </authorList>
    </citation>
    <scope>NUCLEOTIDE SEQUENCE [LARGE SCALE GENOMIC DNA]</scope>
    <source>
        <strain evidence="2">ISS1980</strain>
    </source>
</reference>
<name>A0A0V1N986_9BILA</name>
<keyword evidence="3" id="KW-1185">Reference proteome</keyword>
<evidence type="ECO:0000313" key="3">
    <source>
        <dbReference type="Proteomes" id="UP000054843"/>
    </source>
</evidence>
<gene>
    <name evidence="2" type="ORF">T10_1749</name>
</gene>
<dbReference type="AlphaFoldDB" id="A0A0V1N986"/>
<feature type="region of interest" description="Disordered" evidence="1">
    <location>
        <begin position="1"/>
        <end position="38"/>
    </location>
</feature>
<organism evidence="2 3">
    <name type="scientific">Trichinella papuae</name>
    <dbReference type="NCBI Taxonomy" id="268474"/>
    <lineage>
        <taxon>Eukaryota</taxon>
        <taxon>Metazoa</taxon>
        <taxon>Ecdysozoa</taxon>
        <taxon>Nematoda</taxon>
        <taxon>Enoplea</taxon>
        <taxon>Dorylaimia</taxon>
        <taxon>Trichinellida</taxon>
        <taxon>Trichinellidae</taxon>
        <taxon>Trichinella</taxon>
    </lineage>
</organism>